<name>A0A1I4BYP4_9GAMM</name>
<dbReference type="InterPro" id="IPR040755">
    <property type="entry name" value="IrmA"/>
</dbReference>
<sequence length="146" mass="15804">MIKGNFAILATMLLSLASIAAASAEDQRYISIRNTDNVWVPGGICALQFRLDNGGGAQGFNKLAVTMRVKDKQGNILEEGVMDVEPFGDSDATRSQHAFLETSCNDEASSIEIVKATEETDGNEINLPLSTFDPQYYQPLAVSITK</sequence>
<gene>
    <name evidence="2" type="ORF">SAMN05518863_109190</name>
</gene>
<protein>
    <submittedName>
        <fullName evidence="2">Uncharacterized protein</fullName>
    </submittedName>
</protein>
<dbReference type="EMBL" id="FOSD01000009">
    <property type="protein sequence ID" value="SFK73219.1"/>
    <property type="molecule type" value="Genomic_DNA"/>
</dbReference>
<keyword evidence="1" id="KW-0732">Signal</keyword>
<feature type="signal peptide" evidence="1">
    <location>
        <begin position="1"/>
        <end position="24"/>
    </location>
</feature>
<evidence type="ECO:0000313" key="2">
    <source>
        <dbReference type="EMBL" id="SFK73219.1"/>
    </source>
</evidence>
<proteinExistence type="predicted"/>
<organism evidence="2 3">
    <name type="scientific">Candidatus Pantoea symbiotica</name>
    <dbReference type="NCBI Taxonomy" id="1884370"/>
    <lineage>
        <taxon>Bacteria</taxon>
        <taxon>Pseudomonadati</taxon>
        <taxon>Pseudomonadota</taxon>
        <taxon>Gammaproteobacteria</taxon>
        <taxon>Enterobacterales</taxon>
        <taxon>Erwiniaceae</taxon>
        <taxon>Pantoea</taxon>
    </lineage>
</organism>
<reference evidence="2 3" key="1">
    <citation type="submission" date="2016-10" db="EMBL/GenBank/DDBJ databases">
        <authorList>
            <person name="Varghese N."/>
            <person name="Submissions S."/>
        </authorList>
    </citation>
    <scope>NUCLEOTIDE SEQUENCE [LARGE SCALE GENOMIC DNA]</scope>
    <source>
        <strain evidence="2 3">YR512</strain>
    </source>
</reference>
<dbReference type="Proteomes" id="UP000198841">
    <property type="component" value="Unassembled WGS sequence"/>
</dbReference>
<comment type="caution">
    <text evidence="2">The sequence shown here is derived from an EMBL/GenBank/DDBJ whole genome shotgun (WGS) entry which is preliminary data.</text>
</comment>
<keyword evidence="3" id="KW-1185">Reference proteome</keyword>
<dbReference type="Pfam" id="PF18673">
    <property type="entry name" value="IrmA"/>
    <property type="match status" value="1"/>
</dbReference>
<feature type="chain" id="PRO_5045627591" evidence="1">
    <location>
        <begin position="25"/>
        <end position="146"/>
    </location>
</feature>
<evidence type="ECO:0000313" key="3">
    <source>
        <dbReference type="Proteomes" id="UP000198841"/>
    </source>
</evidence>
<evidence type="ECO:0000256" key="1">
    <source>
        <dbReference type="SAM" id="SignalP"/>
    </source>
</evidence>
<accession>A0A1I4BYP4</accession>